<reference evidence="2" key="2">
    <citation type="submission" date="2022-09" db="EMBL/GenBank/DDBJ databases">
        <title>Biosynthetic gene clusters of Dactylosporangioum fulvum.</title>
        <authorList>
            <person name="Caradec T."/>
        </authorList>
    </citation>
    <scope>NUCLEOTIDE SEQUENCE</scope>
    <source>
        <strain evidence="2">NRRL B-16292</strain>
    </source>
</reference>
<sequence>MLAGVDLPGRLAIVTGGYEPRFSTNHPGPRPARCSTNSSSHAARLHPGSIVTDLARFLSPDELRTMGVPDDAGEPILDPARGMKTPEQGAATQVWCATSPQLAGLGGVYCENVDMAPLSSEAGSAATTHGVMPYAVDSEAAAHLWDASERLVSGCRPTPRTRTFRTSRCIDVGTCSTLLMIPKTCGTHGSTESSGS</sequence>
<name>A0ABY5VTF5_9ACTN</name>
<reference evidence="2" key="1">
    <citation type="submission" date="2021-04" db="EMBL/GenBank/DDBJ databases">
        <authorList>
            <person name="Hartkoorn R.C."/>
            <person name="Beaudoing E."/>
            <person name="Hot D."/>
        </authorList>
    </citation>
    <scope>NUCLEOTIDE SEQUENCE</scope>
    <source>
        <strain evidence="2">NRRL B-16292</strain>
    </source>
</reference>
<dbReference type="EMBL" id="CP073720">
    <property type="protein sequence ID" value="UWP80845.1"/>
    <property type="molecule type" value="Genomic_DNA"/>
</dbReference>
<dbReference type="Gene3D" id="3.40.50.720">
    <property type="entry name" value="NAD(P)-binding Rossmann-like Domain"/>
    <property type="match status" value="1"/>
</dbReference>
<evidence type="ECO:0000313" key="3">
    <source>
        <dbReference type="Proteomes" id="UP001059617"/>
    </source>
</evidence>
<dbReference type="Proteomes" id="UP001059617">
    <property type="component" value="Chromosome"/>
</dbReference>
<evidence type="ECO:0000313" key="2">
    <source>
        <dbReference type="EMBL" id="UWP80845.1"/>
    </source>
</evidence>
<accession>A0ABY5VTF5</accession>
<keyword evidence="3" id="KW-1185">Reference proteome</keyword>
<protein>
    <submittedName>
        <fullName evidence="2">Uncharacterized protein</fullName>
    </submittedName>
</protein>
<evidence type="ECO:0000256" key="1">
    <source>
        <dbReference type="SAM" id="MobiDB-lite"/>
    </source>
</evidence>
<gene>
    <name evidence="2" type="ORF">Dfulv_37785</name>
</gene>
<feature type="region of interest" description="Disordered" evidence="1">
    <location>
        <begin position="19"/>
        <end position="43"/>
    </location>
</feature>
<organism evidence="2 3">
    <name type="scientific">Dactylosporangium fulvum</name>
    <dbReference type="NCBI Taxonomy" id="53359"/>
    <lineage>
        <taxon>Bacteria</taxon>
        <taxon>Bacillati</taxon>
        <taxon>Actinomycetota</taxon>
        <taxon>Actinomycetes</taxon>
        <taxon>Micromonosporales</taxon>
        <taxon>Micromonosporaceae</taxon>
        <taxon>Dactylosporangium</taxon>
    </lineage>
</organism>
<dbReference type="RefSeq" id="WP_259858608.1">
    <property type="nucleotide sequence ID" value="NZ_CP073720.1"/>
</dbReference>
<proteinExistence type="predicted"/>